<proteinExistence type="predicted"/>
<evidence type="ECO:0000313" key="2">
    <source>
        <dbReference type="EMBL" id="CAG9087646.1"/>
    </source>
</evidence>
<dbReference type="Proteomes" id="UP000095284">
    <property type="component" value="Unplaced"/>
</dbReference>
<evidence type="ECO:0000313" key="3">
    <source>
        <dbReference type="Proteomes" id="UP000095284"/>
    </source>
</evidence>
<protein>
    <submittedName>
        <fullName evidence="1">(pine wood nematode) hypothetical protein</fullName>
    </submittedName>
</protein>
<dbReference type="Proteomes" id="UP000659654">
    <property type="component" value="Unassembled WGS sequence"/>
</dbReference>
<keyword evidence="4" id="KW-1185">Reference proteome</keyword>
<gene>
    <name evidence="1" type="ORF">BXYJ_LOCUS2260</name>
</gene>
<accession>A0A1I7RN34</accession>
<organism evidence="3 5">
    <name type="scientific">Bursaphelenchus xylophilus</name>
    <name type="common">Pinewood nematode worm</name>
    <name type="synonym">Aphelenchoides xylophilus</name>
    <dbReference type="NCBI Taxonomy" id="6326"/>
    <lineage>
        <taxon>Eukaryota</taxon>
        <taxon>Metazoa</taxon>
        <taxon>Ecdysozoa</taxon>
        <taxon>Nematoda</taxon>
        <taxon>Chromadorea</taxon>
        <taxon>Rhabditida</taxon>
        <taxon>Tylenchina</taxon>
        <taxon>Tylenchomorpha</taxon>
        <taxon>Aphelenchoidea</taxon>
        <taxon>Aphelenchoididae</taxon>
        <taxon>Bursaphelenchus</taxon>
    </lineage>
</organism>
<name>A0A1I7RN34_BURXY</name>
<evidence type="ECO:0000313" key="1">
    <source>
        <dbReference type="EMBL" id="CAD5211101.1"/>
    </source>
</evidence>
<reference evidence="5" key="1">
    <citation type="submission" date="2016-11" db="UniProtKB">
        <authorList>
            <consortium name="WormBaseParasite"/>
        </authorList>
    </citation>
    <scope>IDENTIFICATION</scope>
</reference>
<dbReference type="OrthoDB" id="10323340at2759"/>
<dbReference type="AlphaFoldDB" id="A0A1I7RN34"/>
<reference evidence="2" key="2">
    <citation type="submission" date="2020-08" db="EMBL/GenBank/DDBJ databases">
        <authorList>
            <person name="Kikuchi T."/>
        </authorList>
    </citation>
    <scope>NUCLEOTIDE SEQUENCE</scope>
    <source>
        <strain evidence="1">Ka4C1</strain>
    </source>
</reference>
<dbReference type="WBParaSite" id="BXY_0212000.1">
    <property type="protein sequence ID" value="BXY_0212000.1"/>
    <property type="gene ID" value="BXY_0212000"/>
</dbReference>
<evidence type="ECO:0000313" key="4">
    <source>
        <dbReference type="Proteomes" id="UP000659654"/>
    </source>
</evidence>
<dbReference type="EMBL" id="CAJFDI010000001">
    <property type="protein sequence ID" value="CAD5211101.1"/>
    <property type="molecule type" value="Genomic_DNA"/>
</dbReference>
<evidence type="ECO:0000313" key="5">
    <source>
        <dbReference type="WBParaSite" id="BXY_0212000.1"/>
    </source>
</evidence>
<dbReference type="Proteomes" id="UP000582659">
    <property type="component" value="Unassembled WGS sequence"/>
</dbReference>
<sequence>MEPTLKNLLSYALTYFSLLFHGPKIHPFHYQLLAPSSPEILNQDVFSDKFESTVVLMNATIYPDTLKKDQTQEQMSEKLRKLFEEEVLMWKAKTGNRTEDIVFMPVITVNKTKFDTEQLLQQIRADYNTVKAFVRQFLEESRKHKIPVSNVIISIYGWNNECGIKGMESCRQREIMTRKIFNDLEIKTQRANGTIYFVGDQLWNDISLRTLIHLKGGNDPSTVI</sequence>
<dbReference type="EMBL" id="CAJFCV020000001">
    <property type="protein sequence ID" value="CAG9087646.1"/>
    <property type="molecule type" value="Genomic_DNA"/>
</dbReference>